<keyword evidence="1" id="KW-0812">Transmembrane</keyword>
<gene>
    <name evidence="2" type="ordered locus">HF1_07580</name>
</gene>
<dbReference type="EMBL" id="FR773153">
    <property type="protein sequence ID" value="CBY92766.1"/>
    <property type="molecule type" value="Genomic_DNA"/>
</dbReference>
<accession>E8ZHZ5</accession>
<dbReference type="Proteomes" id="UP000008637">
    <property type="component" value="Chromosome"/>
</dbReference>
<protein>
    <submittedName>
        <fullName evidence="2">Uncharacterized protein</fullName>
    </submittedName>
</protein>
<keyword evidence="1" id="KW-0472">Membrane</keyword>
<reference evidence="2 3" key="1">
    <citation type="journal article" date="2011" name="J. Bacteriol.">
        <title>Complete genome sequence of Mycoplasma haemofelis, a hemotropic mycoplasma.</title>
        <authorList>
            <person name="Barker E.N."/>
            <person name="Helps C.R."/>
            <person name="Peters I.R."/>
            <person name="Darby A.C."/>
            <person name="Radford A.D."/>
            <person name="Tasker S."/>
        </authorList>
    </citation>
    <scope>NUCLEOTIDE SEQUENCE [LARGE SCALE GENOMIC DNA]</scope>
    <source>
        <strain evidence="2 3">Langford 1</strain>
    </source>
</reference>
<sequence length="205" mass="23127">MPILLPLKIAIGGIAGAVVVSGLLFGGVMLSDYVDFSSDEKGPMTVREKFGDLLLNTTSYDSEVWSRRKNKLDEAIRGGRFAIFPDVRLSTDGSQIMQWCNSRLDDQVLWESDALYLNVKKFCTKDIRDAFKKGELIEKGGDWTKAKERLNKGTLPNSMSQIKSNLNTPNQNSLEEYCTSSYETPFDPKDERYLNVKNYCTTVKN</sequence>
<organism evidence="2 3">
    <name type="scientific">Mycoplasma haemofelis (strain Langford 1)</name>
    <name type="common">Haemobartonella felis</name>
    <dbReference type="NCBI Taxonomy" id="941640"/>
    <lineage>
        <taxon>Bacteria</taxon>
        <taxon>Bacillati</taxon>
        <taxon>Mycoplasmatota</taxon>
        <taxon>Mollicutes</taxon>
        <taxon>Mycoplasmataceae</taxon>
        <taxon>Mycoplasma</taxon>
    </lineage>
</organism>
<evidence type="ECO:0000313" key="2">
    <source>
        <dbReference type="EMBL" id="CBY92766.1"/>
    </source>
</evidence>
<evidence type="ECO:0000256" key="1">
    <source>
        <dbReference type="SAM" id="Phobius"/>
    </source>
</evidence>
<proteinExistence type="predicted"/>
<feature type="transmembrane region" description="Helical" evidence="1">
    <location>
        <begin position="7"/>
        <end position="30"/>
    </location>
</feature>
<name>E8ZHZ5_MYCHL</name>
<dbReference type="KEGG" id="mha:HF1_07580"/>
<keyword evidence="1" id="KW-1133">Transmembrane helix</keyword>
<dbReference type="AlphaFoldDB" id="E8ZHZ5"/>
<evidence type="ECO:0000313" key="3">
    <source>
        <dbReference type="Proteomes" id="UP000008637"/>
    </source>
</evidence>
<keyword evidence="3" id="KW-1185">Reference proteome</keyword>
<dbReference type="HOGENOM" id="CLU_087258_1_0_14"/>